<dbReference type="Proteomes" id="UP000009227">
    <property type="component" value="Chromosome"/>
</dbReference>
<accession>F6BDX0</accession>
<dbReference type="Gene3D" id="1.10.10.10">
    <property type="entry name" value="Winged helix-like DNA-binding domain superfamily/Winged helix DNA-binding domain"/>
    <property type="match status" value="1"/>
</dbReference>
<dbReference type="GeneID" id="10644000"/>
<keyword evidence="2" id="KW-1185">Reference proteome</keyword>
<protein>
    <recommendedName>
        <fullName evidence="3">HTH arsR-type domain-containing protein</fullName>
    </recommendedName>
</protein>
<dbReference type="KEGG" id="mig:Metig_1142"/>
<evidence type="ECO:0008006" key="3">
    <source>
        <dbReference type="Google" id="ProtNLM"/>
    </source>
</evidence>
<reference evidence="1 2" key="1">
    <citation type="submission" date="2011-05" db="EMBL/GenBank/DDBJ databases">
        <title>Complete sequence of Methanotorris igneus Kol 5.</title>
        <authorList>
            <consortium name="US DOE Joint Genome Institute"/>
            <person name="Lucas S."/>
            <person name="Han J."/>
            <person name="Lapidus A."/>
            <person name="Cheng J.-F."/>
            <person name="Goodwin L."/>
            <person name="Pitluck S."/>
            <person name="Peters L."/>
            <person name="Mikhailova N."/>
            <person name="Chertkov O."/>
            <person name="Han C."/>
            <person name="Tapia R."/>
            <person name="Land M."/>
            <person name="Hauser L."/>
            <person name="Kyrpides N."/>
            <person name="Ivanova N."/>
            <person name="Pagani I."/>
            <person name="Sieprawska-Lupa M."/>
            <person name="Whitman W."/>
            <person name="Woyke T."/>
        </authorList>
    </citation>
    <scope>NUCLEOTIDE SEQUENCE [LARGE SCALE GENOMIC DNA]</scope>
    <source>
        <strain evidence="2">DSM 5666 / JCM 11834 / Kol 5</strain>
    </source>
</reference>
<evidence type="ECO:0000313" key="2">
    <source>
        <dbReference type="Proteomes" id="UP000009227"/>
    </source>
</evidence>
<sequence length="172" mass="19973">MEYLPKEIISTPFRKAILHYVLIRGTTYPQQVSENLRISKGLPSQFLRLCTALGVTKRERNGHKVLYSLTTKGIAILKRLCPEIFDLSFSSIFENLSKMKFNTKYYPVEKIGFEVKKIVDNFGGVTFVFYDADGEEISRVFKPKKGSWWCISCQSSNCKHINYLKKYYDKTN</sequence>
<dbReference type="OrthoDB" id="60268at2157"/>
<dbReference type="InterPro" id="IPR036390">
    <property type="entry name" value="WH_DNA-bd_sf"/>
</dbReference>
<dbReference type="InterPro" id="IPR036388">
    <property type="entry name" value="WH-like_DNA-bd_sf"/>
</dbReference>
<name>F6BDX0_METIK</name>
<dbReference type="SUPFAM" id="SSF46785">
    <property type="entry name" value="Winged helix' DNA-binding domain"/>
    <property type="match status" value="1"/>
</dbReference>
<proteinExistence type="predicted"/>
<dbReference type="AlphaFoldDB" id="F6BDX0"/>
<dbReference type="HOGENOM" id="CLU_1551839_0_0_2"/>
<organism evidence="2">
    <name type="scientific">Methanotorris igneus (strain DSM 5666 / JCM 11834 / Kol 5)</name>
    <dbReference type="NCBI Taxonomy" id="880724"/>
    <lineage>
        <taxon>Archaea</taxon>
        <taxon>Methanobacteriati</taxon>
        <taxon>Methanobacteriota</taxon>
        <taxon>Methanomada group</taxon>
        <taxon>Methanococci</taxon>
        <taxon>Methanococcales</taxon>
        <taxon>Methanocaldococcaceae</taxon>
        <taxon>Methanotorris</taxon>
    </lineage>
</organism>
<dbReference type="RefSeq" id="WP_013799282.1">
    <property type="nucleotide sequence ID" value="NC_015562.1"/>
</dbReference>
<dbReference type="EMBL" id="CP002737">
    <property type="protein sequence ID" value="AEF96681.1"/>
    <property type="molecule type" value="Genomic_DNA"/>
</dbReference>
<evidence type="ECO:0000313" key="1">
    <source>
        <dbReference type="EMBL" id="AEF96681.1"/>
    </source>
</evidence>
<gene>
    <name evidence="1" type="ordered locus">Metig_1142</name>
</gene>